<dbReference type="RefSeq" id="WP_155669259.1">
    <property type="nucleotide sequence ID" value="NZ_WOCA01000010.1"/>
</dbReference>
<dbReference type="EMBL" id="WOCA01000010">
    <property type="protein sequence ID" value="MUK89285.1"/>
    <property type="molecule type" value="Genomic_DNA"/>
</dbReference>
<reference evidence="1 2" key="1">
    <citation type="submission" date="2019-11" db="EMBL/GenBank/DDBJ databases">
        <authorList>
            <person name="Li X."/>
        </authorList>
    </citation>
    <scope>NUCLEOTIDE SEQUENCE [LARGE SCALE GENOMIC DNA]</scope>
    <source>
        <strain evidence="1 2">L9</strain>
    </source>
</reference>
<evidence type="ECO:0000313" key="2">
    <source>
        <dbReference type="Proteomes" id="UP000469125"/>
    </source>
</evidence>
<comment type="caution">
    <text evidence="1">The sequence shown here is derived from an EMBL/GenBank/DDBJ whole genome shotgun (WGS) entry which is preliminary data.</text>
</comment>
<dbReference type="Proteomes" id="UP000469125">
    <property type="component" value="Unassembled WGS sequence"/>
</dbReference>
<evidence type="ECO:0000313" key="1">
    <source>
        <dbReference type="EMBL" id="MUK89285.1"/>
    </source>
</evidence>
<proteinExistence type="predicted"/>
<name>A0A6N8FIJ5_9BACI</name>
<dbReference type="AlphaFoldDB" id="A0A6N8FIJ5"/>
<sequence>MLWIITQNKQSLVNVKEVTVKGKNIEGIIGSSNLDWSKSLGKYESNERALEIVNEIFTKVEESNGISVTFTMPEK</sequence>
<keyword evidence="2" id="KW-1185">Reference proteome</keyword>
<protein>
    <submittedName>
        <fullName evidence="1">Uncharacterized protein</fullName>
    </submittedName>
</protein>
<accession>A0A6N8FIJ5</accession>
<gene>
    <name evidence="1" type="ORF">GMD78_12975</name>
</gene>
<organism evidence="1 2">
    <name type="scientific">Ornithinibacillus caprae</name>
    <dbReference type="NCBI Taxonomy" id="2678566"/>
    <lineage>
        <taxon>Bacteria</taxon>
        <taxon>Bacillati</taxon>
        <taxon>Bacillota</taxon>
        <taxon>Bacilli</taxon>
        <taxon>Bacillales</taxon>
        <taxon>Bacillaceae</taxon>
        <taxon>Ornithinibacillus</taxon>
    </lineage>
</organism>